<feature type="region of interest" description="Disordered" evidence="1">
    <location>
        <begin position="29"/>
        <end position="70"/>
    </location>
</feature>
<dbReference type="Pfam" id="PF08597">
    <property type="entry name" value="eIF3_subunit"/>
    <property type="match status" value="1"/>
</dbReference>
<accession>A0A6U4QR30</accession>
<evidence type="ECO:0000313" key="2">
    <source>
        <dbReference type="EMBL" id="CAD9101452.1"/>
    </source>
</evidence>
<dbReference type="Gene3D" id="1.10.246.60">
    <property type="entry name" value="Eukaryotic translation initiation factor 3 like domains"/>
    <property type="match status" value="1"/>
</dbReference>
<evidence type="ECO:0000313" key="3">
    <source>
        <dbReference type="EMBL" id="CAD9101453.1"/>
    </source>
</evidence>
<gene>
    <name evidence="2" type="ORF">NDES1114_LOCUS7451</name>
    <name evidence="3" type="ORF">NDES1114_LOCUS7452</name>
</gene>
<dbReference type="InterPro" id="IPR013906">
    <property type="entry name" value="eIF3j"/>
</dbReference>
<reference evidence="2" key="1">
    <citation type="submission" date="2021-01" db="EMBL/GenBank/DDBJ databases">
        <authorList>
            <person name="Corre E."/>
            <person name="Pelletier E."/>
            <person name="Niang G."/>
            <person name="Scheremetjew M."/>
            <person name="Finn R."/>
            <person name="Kale V."/>
            <person name="Holt S."/>
            <person name="Cochrane G."/>
            <person name="Meng A."/>
            <person name="Brown T."/>
            <person name="Cohen L."/>
        </authorList>
    </citation>
    <scope>NUCLEOTIDE SEQUENCE</scope>
    <source>
        <strain evidence="2">CCAP 1951/1</strain>
    </source>
</reference>
<feature type="compositionally biased region" description="Basic and acidic residues" evidence="1">
    <location>
        <begin position="33"/>
        <end position="42"/>
    </location>
</feature>
<feature type="region of interest" description="Disordered" evidence="1">
    <location>
        <begin position="158"/>
        <end position="180"/>
    </location>
</feature>
<name>A0A6U4QR30_NEODS</name>
<proteinExistence type="predicted"/>
<dbReference type="GO" id="GO:0005852">
    <property type="term" value="C:eukaryotic translation initiation factor 3 complex"/>
    <property type="evidence" value="ECO:0007669"/>
    <property type="project" value="InterPro"/>
</dbReference>
<sequence>MALYDDAAFDDELADDWEAALVAEEEKEALAAAEEKEREAAKALRAQKKKRVQSDDEESDNEAQGEGAEDMKAMAMDREAAQDLLGGGARVPIAKKAASSAEERASFVADFLELLQQHQTKSHYGVMFSNLVKHASENMSVDELQDVLRAVKVAAKEKKPAGKKASGATSRGRNIDMDAFDGVTDRGGAAVTEHEDFM</sequence>
<organism evidence="2">
    <name type="scientific">Neobodo designis</name>
    <name type="common">Flagellated protozoan</name>
    <name type="synonym">Bodo designis</name>
    <dbReference type="NCBI Taxonomy" id="312471"/>
    <lineage>
        <taxon>Eukaryota</taxon>
        <taxon>Discoba</taxon>
        <taxon>Euglenozoa</taxon>
        <taxon>Kinetoplastea</taxon>
        <taxon>Metakinetoplastina</taxon>
        <taxon>Neobodonida</taxon>
        <taxon>Neobodo</taxon>
    </lineage>
</organism>
<dbReference type="EMBL" id="HBGF01011220">
    <property type="protein sequence ID" value="CAD9101453.1"/>
    <property type="molecule type" value="Transcribed_RNA"/>
</dbReference>
<protein>
    <submittedName>
        <fullName evidence="2">Uncharacterized protein</fullName>
    </submittedName>
</protein>
<evidence type="ECO:0000256" key="1">
    <source>
        <dbReference type="SAM" id="MobiDB-lite"/>
    </source>
</evidence>
<dbReference type="GO" id="GO:0003743">
    <property type="term" value="F:translation initiation factor activity"/>
    <property type="evidence" value="ECO:0007669"/>
    <property type="project" value="InterPro"/>
</dbReference>
<dbReference type="EMBL" id="HBGF01011219">
    <property type="protein sequence ID" value="CAD9101452.1"/>
    <property type="molecule type" value="Transcribed_RNA"/>
</dbReference>
<dbReference type="AlphaFoldDB" id="A0A6U4QR30"/>
<dbReference type="InterPro" id="IPR023194">
    <property type="entry name" value="eIF3-like_dom_sf"/>
</dbReference>